<dbReference type="STRING" id="8496.A0A151NX01"/>
<protein>
    <submittedName>
        <fullName evidence="4">Uncharacterized protein</fullName>
    </submittedName>
</protein>
<dbReference type="InterPro" id="IPR036051">
    <property type="entry name" value="KRAB_dom_sf"/>
</dbReference>
<sequence length="203" mass="22759">MKVEEVSSDEMQLMGALQDPDDCWLEEPKAQAVEVFLEEARERETLGPPDEPRCVPKEEPLPDQKSDSPNAEETWEWSTDESCSGWCPGGGPSPGAGAGTLIKADQQPPGEGPVNLEMQRTSPGRLGERGSLIPELGQVQKGLVRPPKQEESLELQQVFEDVAMYFTQKEWELLEDDDKVLYRDQMLRNYQALVSLGYFVFLC</sequence>
<name>A0A151NX01_ALLMI</name>
<dbReference type="PANTHER" id="PTHR23232">
    <property type="entry name" value="KRAB DOMAIN C2H2 ZINC FINGER"/>
    <property type="match status" value="1"/>
</dbReference>
<dbReference type="PROSITE" id="PS50805">
    <property type="entry name" value="KRAB"/>
    <property type="match status" value="1"/>
</dbReference>
<dbReference type="Gene3D" id="6.10.140.140">
    <property type="match status" value="1"/>
</dbReference>
<organism evidence="4 5">
    <name type="scientific">Alligator mississippiensis</name>
    <name type="common">American alligator</name>
    <dbReference type="NCBI Taxonomy" id="8496"/>
    <lineage>
        <taxon>Eukaryota</taxon>
        <taxon>Metazoa</taxon>
        <taxon>Chordata</taxon>
        <taxon>Craniata</taxon>
        <taxon>Vertebrata</taxon>
        <taxon>Euteleostomi</taxon>
        <taxon>Archelosauria</taxon>
        <taxon>Archosauria</taxon>
        <taxon>Crocodylia</taxon>
        <taxon>Alligatoridae</taxon>
        <taxon>Alligatorinae</taxon>
        <taxon>Alligator</taxon>
    </lineage>
</organism>
<dbReference type="PROSITE" id="PS50806">
    <property type="entry name" value="KRAB_RELATED"/>
    <property type="match status" value="1"/>
</dbReference>
<dbReference type="Proteomes" id="UP000050525">
    <property type="component" value="Unassembled WGS sequence"/>
</dbReference>
<dbReference type="CDD" id="cd07765">
    <property type="entry name" value="KRAB_A-box"/>
    <property type="match status" value="1"/>
</dbReference>
<evidence type="ECO:0000313" key="5">
    <source>
        <dbReference type="Proteomes" id="UP000050525"/>
    </source>
</evidence>
<dbReference type="SMART" id="SM00349">
    <property type="entry name" value="KRAB"/>
    <property type="match status" value="1"/>
</dbReference>
<evidence type="ECO:0000313" key="4">
    <source>
        <dbReference type="EMBL" id="KYO41263.1"/>
    </source>
</evidence>
<reference evidence="4 5" key="1">
    <citation type="journal article" date="2012" name="Genome Biol.">
        <title>Sequencing three crocodilian genomes to illuminate the evolution of archosaurs and amniotes.</title>
        <authorList>
            <person name="St John J.A."/>
            <person name="Braun E.L."/>
            <person name="Isberg S.R."/>
            <person name="Miles L.G."/>
            <person name="Chong A.Y."/>
            <person name="Gongora J."/>
            <person name="Dalzell P."/>
            <person name="Moran C."/>
            <person name="Bed'hom B."/>
            <person name="Abzhanov A."/>
            <person name="Burgess S.C."/>
            <person name="Cooksey A.M."/>
            <person name="Castoe T.A."/>
            <person name="Crawford N.G."/>
            <person name="Densmore L.D."/>
            <person name="Drew J.C."/>
            <person name="Edwards S.V."/>
            <person name="Faircloth B.C."/>
            <person name="Fujita M.K."/>
            <person name="Greenwold M.J."/>
            <person name="Hoffmann F.G."/>
            <person name="Howard J.M."/>
            <person name="Iguchi T."/>
            <person name="Janes D.E."/>
            <person name="Khan S.Y."/>
            <person name="Kohno S."/>
            <person name="de Koning A.J."/>
            <person name="Lance S.L."/>
            <person name="McCarthy F.M."/>
            <person name="McCormack J.E."/>
            <person name="Merchant M.E."/>
            <person name="Peterson D.G."/>
            <person name="Pollock D.D."/>
            <person name="Pourmand N."/>
            <person name="Raney B.J."/>
            <person name="Roessler K.A."/>
            <person name="Sanford J.R."/>
            <person name="Sawyer R.H."/>
            <person name="Schmidt C.J."/>
            <person name="Triplett E.W."/>
            <person name="Tuberville T.D."/>
            <person name="Venegas-Anaya M."/>
            <person name="Howard J.T."/>
            <person name="Jarvis E.D."/>
            <person name="Guillette L.J.Jr."/>
            <person name="Glenn T.C."/>
            <person name="Green R.E."/>
            <person name="Ray D.A."/>
        </authorList>
    </citation>
    <scope>NUCLEOTIDE SEQUENCE [LARGE SCALE GENOMIC DNA]</scope>
    <source>
        <strain evidence="4">KSC_2009_1</strain>
    </source>
</reference>
<dbReference type="EMBL" id="AKHW03001653">
    <property type="protein sequence ID" value="KYO41263.1"/>
    <property type="molecule type" value="Genomic_DNA"/>
</dbReference>
<dbReference type="InterPro" id="IPR003655">
    <property type="entry name" value="aKRAB"/>
</dbReference>
<dbReference type="InterPro" id="IPR050169">
    <property type="entry name" value="Krueppel_C2H2_ZnF"/>
</dbReference>
<proteinExistence type="predicted"/>
<feature type="region of interest" description="Disordered" evidence="1">
    <location>
        <begin position="36"/>
        <end position="85"/>
    </location>
</feature>
<dbReference type="InterPro" id="IPR001909">
    <property type="entry name" value="KRAB"/>
</dbReference>
<evidence type="ECO:0000259" key="2">
    <source>
        <dbReference type="PROSITE" id="PS50805"/>
    </source>
</evidence>
<keyword evidence="5" id="KW-1185">Reference proteome</keyword>
<dbReference type="PANTHER" id="PTHR23232:SF142">
    <property type="entry name" value="GASTRULA ZINC FINGER PROTEIN XLCGF57.1-LIKE-RELATED"/>
    <property type="match status" value="1"/>
</dbReference>
<gene>
    <name evidence="4" type="ORF">Y1Q_0007009</name>
</gene>
<evidence type="ECO:0000256" key="1">
    <source>
        <dbReference type="SAM" id="MobiDB-lite"/>
    </source>
</evidence>
<dbReference type="SUPFAM" id="SSF109640">
    <property type="entry name" value="KRAB domain (Kruppel-associated box)"/>
    <property type="match status" value="1"/>
</dbReference>
<feature type="compositionally biased region" description="Basic and acidic residues" evidence="1">
    <location>
        <begin position="38"/>
        <end position="66"/>
    </location>
</feature>
<feature type="domain" description="KRAB-related" evidence="3">
    <location>
        <begin position="154"/>
        <end position="203"/>
    </location>
</feature>
<dbReference type="GO" id="GO:0006355">
    <property type="term" value="P:regulation of DNA-templated transcription"/>
    <property type="evidence" value="ECO:0007669"/>
    <property type="project" value="InterPro"/>
</dbReference>
<dbReference type="AlphaFoldDB" id="A0A151NX01"/>
<feature type="domain" description="KRAB" evidence="2">
    <location>
        <begin position="157"/>
        <end position="203"/>
    </location>
</feature>
<comment type="caution">
    <text evidence="4">The sequence shown here is derived from an EMBL/GenBank/DDBJ whole genome shotgun (WGS) entry which is preliminary data.</text>
</comment>
<accession>A0A151NX01</accession>
<evidence type="ECO:0000259" key="3">
    <source>
        <dbReference type="PROSITE" id="PS50806"/>
    </source>
</evidence>
<dbReference type="Pfam" id="PF01352">
    <property type="entry name" value="KRAB"/>
    <property type="match status" value="1"/>
</dbReference>